<dbReference type="GO" id="GO:0036064">
    <property type="term" value="C:ciliary basal body"/>
    <property type="evidence" value="ECO:0007669"/>
    <property type="project" value="TreeGrafter"/>
</dbReference>
<dbReference type="InterPro" id="IPR009602">
    <property type="entry name" value="CBAR/FAM92"/>
</dbReference>
<dbReference type="SUPFAM" id="SSF103657">
    <property type="entry name" value="BAR/IMD domain-like"/>
    <property type="match status" value="1"/>
</dbReference>
<dbReference type="GO" id="GO:0060271">
    <property type="term" value="P:cilium assembly"/>
    <property type="evidence" value="ECO:0007669"/>
    <property type="project" value="TreeGrafter"/>
</dbReference>
<feature type="region of interest" description="Disordered" evidence="1">
    <location>
        <begin position="171"/>
        <end position="199"/>
    </location>
</feature>
<protein>
    <recommendedName>
        <fullName evidence="4">Protein FAM92A1</fullName>
    </recommendedName>
</protein>
<dbReference type="PANTHER" id="PTHR21223">
    <property type="entry name" value="CBY1-INTERACTING BAR DOMAIN-CONTAINING PROTEIN HOMOLOG"/>
    <property type="match status" value="1"/>
</dbReference>
<feature type="compositionally biased region" description="Polar residues" evidence="1">
    <location>
        <begin position="224"/>
        <end position="252"/>
    </location>
</feature>
<proteinExistence type="predicted"/>
<dbReference type="PANTHER" id="PTHR21223:SF2">
    <property type="entry name" value="CBY1-INTERACTING BAR DOMAIN-CONTAINING PROTEIN HOMOLOG"/>
    <property type="match status" value="1"/>
</dbReference>
<dbReference type="AlphaFoldDB" id="A0A226EX91"/>
<feature type="compositionally biased region" description="Low complexity" evidence="1">
    <location>
        <begin position="267"/>
        <end position="289"/>
    </location>
</feature>
<accession>A0A226EX91</accession>
<evidence type="ECO:0000256" key="1">
    <source>
        <dbReference type="SAM" id="MobiDB-lite"/>
    </source>
</evidence>
<sequence>MSTAELMSLHNLSFRTAAILRVEKKVLPNLSNYKNICKFVKGEVTSAMTAQSRVLSKKKLVKAFSEKANSVPHYRHARPDAEKQYENAMAEFSRLTSLSQDQVIKFEHQRLIDLKDSLAAFFKIEISKHAKSLELLTDGYRFIHSIDENADLDVLKKRLQLNMAFPITEDFQRSEQSQTSVMNETKRSRGEESDSSYECYENDDAEIGEDEQTDRYEPEIQQAGKLSSNRRSMNNCNKNPNVSTRTTSTIHQTDNRLGFTMSSYTKRPASSSSPRPSESLAQQALSSSAHQRPFTSPISAAFMGRRVTFNETVESRGNSDRHADLKTQNLHRKQYPTQNENYTERKQSLARGICMKI</sequence>
<feature type="compositionally biased region" description="Polar residues" evidence="1">
    <location>
        <begin position="174"/>
        <end position="183"/>
    </location>
</feature>
<organism evidence="2 3">
    <name type="scientific">Folsomia candida</name>
    <name type="common">Springtail</name>
    <dbReference type="NCBI Taxonomy" id="158441"/>
    <lineage>
        <taxon>Eukaryota</taxon>
        <taxon>Metazoa</taxon>
        <taxon>Ecdysozoa</taxon>
        <taxon>Arthropoda</taxon>
        <taxon>Hexapoda</taxon>
        <taxon>Collembola</taxon>
        <taxon>Entomobryomorpha</taxon>
        <taxon>Isotomoidea</taxon>
        <taxon>Isotomidae</taxon>
        <taxon>Proisotominae</taxon>
        <taxon>Folsomia</taxon>
    </lineage>
</organism>
<gene>
    <name evidence="2" type="ORF">Fcan01_03779</name>
</gene>
<feature type="region of interest" description="Disordered" evidence="1">
    <location>
        <begin position="314"/>
        <end position="344"/>
    </location>
</feature>
<dbReference type="OrthoDB" id="60621at2759"/>
<dbReference type="InterPro" id="IPR027267">
    <property type="entry name" value="AH/BAR_dom_sf"/>
</dbReference>
<feature type="region of interest" description="Disordered" evidence="1">
    <location>
        <begin position="222"/>
        <end position="293"/>
    </location>
</feature>
<evidence type="ECO:0000313" key="2">
    <source>
        <dbReference type="EMBL" id="OXA61788.1"/>
    </source>
</evidence>
<comment type="caution">
    <text evidence="2">The sequence shown here is derived from an EMBL/GenBank/DDBJ whole genome shotgun (WGS) entry which is preliminary data.</text>
</comment>
<dbReference type="GO" id="GO:0035869">
    <property type="term" value="C:ciliary transition zone"/>
    <property type="evidence" value="ECO:0007669"/>
    <property type="project" value="TreeGrafter"/>
</dbReference>
<dbReference type="EMBL" id="LNIX01000001">
    <property type="protein sequence ID" value="OXA61788.1"/>
    <property type="molecule type" value="Genomic_DNA"/>
</dbReference>
<evidence type="ECO:0000313" key="3">
    <source>
        <dbReference type="Proteomes" id="UP000198287"/>
    </source>
</evidence>
<dbReference type="Proteomes" id="UP000198287">
    <property type="component" value="Unassembled WGS sequence"/>
</dbReference>
<dbReference type="Pfam" id="PF06730">
    <property type="entry name" value="FAM92"/>
    <property type="match status" value="1"/>
</dbReference>
<name>A0A226EX91_FOLCA</name>
<keyword evidence="3" id="KW-1185">Reference proteome</keyword>
<reference evidence="2 3" key="1">
    <citation type="submission" date="2015-12" db="EMBL/GenBank/DDBJ databases">
        <title>The genome of Folsomia candida.</title>
        <authorList>
            <person name="Faddeeva A."/>
            <person name="Derks M.F."/>
            <person name="Anvar Y."/>
            <person name="Smit S."/>
            <person name="Van Straalen N."/>
            <person name="Roelofs D."/>
        </authorList>
    </citation>
    <scope>NUCLEOTIDE SEQUENCE [LARGE SCALE GENOMIC DNA]</scope>
    <source>
        <strain evidence="2 3">VU population</strain>
        <tissue evidence="2">Whole body</tissue>
    </source>
</reference>
<feature type="compositionally biased region" description="Basic and acidic residues" evidence="1">
    <location>
        <begin position="314"/>
        <end position="325"/>
    </location>
</feature>
<evidence type="ECO:0008006" key="4">
    <source>
        <dbReference type="Google" id="ProtNLM"/>
    </source>
</evidence>